<dbReference type="AlphaFoldDB" id="A0A5C7A0E4"/>
<dbReference type="Proteomes" id="UP000321903">
    <property type="component" value="Unassembled WGS sequence"/>
</dbReference>
<reference evidence="2 3" key="1">
    <citation type="submission" date="2019-08" db="EMBL/GenBank/DDBJ databases">
        <title>Genome sequence of Psychrobacter frigidicola ACAM304 (type strain).</title>
        <authorList>
            <person name="Bowman J.P."/>
        </authorList>
    </citation>
    <scope>NUCLEOTIDE SEQUENCE [LARGE SCALE GENOMIC DNA]</scope>
    <source>
        <strain evidence="2 3">ACAM 304</strain>
    </source>
</reference>
<dbReference type="EMBL" id="VORZ01000004">
    <property type="protein sequence ID" value="TXD96121.1"/>
    <property type="molecule type" value="Genomic_DNA"/>
</dbReference>
<feature type="domain" description="CD-NTase-associated protein 12/Pycsar effector protein TIR" evidence="1">
    <location>
        <begin position="114"/>
        <end position="232"/>
    </location>
</feature>
<comment type="caution">
    <text evidence="2">The sequence shown here is derived from an EMBL/GenBank/DDBJ whole genome shotgun (WGS) entry which is preliminary data.</text>
</comment>
<evidence type="ECO:0000313" key="2">
    <source>
        <dbReference type="EMBL" id="TXD96121.1"/>
    </source>
</evidence>
<accession>A0A5C7A0E4</accession>
<dbReference type="RefSeq" id="WP_147224219.1">
    <property type="nucleotide sequence ID" value="NZ_CAJGYY010000001.1"/>
</dbReference>
<dbReference type="InterPro" id="IPR019302">
    <property type="entry name" value="CAP12/PCTIR_TIR_dom"/>
</dbReference>
<protein>
    <submittedName>
        <fullName evidence="2">Nucleotide-binding protein</fullName>
    </submittedName>
</protein>
<gene>
    <name evidence="2" type="ORF">ES754_10820</name>
</gene>
<name>A0A5C7A0E4_9GAMM</name>
<organism evidence="2 3">
    <name type="scientific">Psychrobacter frigidicola</name>
    <dbReference type="NCBI Taxonomy" id="45611"/>
    <lineage>
        <taxon>Bacteria</taxon>
        <taxon>Pseudomonadati</taxon>
        <taxon>Pseudomonadota</taxon>
        <taxon>Gammaproteobacteria</taxon>
        <taxon>Moraxellales</taxon>
        <taxon>Moraxellaceae</taxon>
        <taxon>Psychrobacter</taxon>
    </lineage>
</organism>
<evidence type="ECO:0000259" key="1">
    <source>
        <dbReference type="Pfam" id="PF10137"/>
    </source>
</evidence>
<evidence type="ECO:0000313" key="3">
    <source>
        <dbReference type="Proteomes" id="UP000321903"/>
    </source>
</evidence>
<dbReference type="GO" id="GO:0050135">
    <property type="term" value="F:NADP+ nucleosidase activity"/>
    <property type="evidence" value="ECO:0007669"/>
    <property type="project" value="InterPro"/>
</dbReference>
<sequence>MDKILMLEEINKEVKGLQYSDNKNSEKLLSKISVLVEKFFDSKPKYINELFSIRHFLNGFNCRGNETRKAASWKKGKEKLENLIMTLIYDMNISKNSTGEQVISVLDNQSKCSKVFIVHGHDDGAKNEVARFIEKLGLEAIILHEKTSSGDTIIEKIIRYSDVSFGIVLYTECDVGGVKALPQTLNPRARQNVVFEHGFLIGKIGRKNVVALVKGDVERPNDISGVVYESMDTSGAWRYSIAREMKSSGYDVDMNKIG</sequence>
<dbReference type="OrthoDB" id="5497289at2"/>
<dbReference type="Pfam" id="PF10137">
    <property type="entry name" value="CAP12-PCTIR_TIR"/>
    <property type="match status" value="1"/>
</dbReference>
<keyword evidence="3" id="KW-1185">Reference proteome</keyword>
<proteinExistence type="predicted"/>